<evidence type="ECO:0000256" key="4">
    <source>
        <dbReference type="ARBA" id="ARBA00022525"/>
    </source>
</evidence>
<dbReference type="PANTHER" id="PTHR43918">
    <property type="entry name" value="ACETYLCHOLINESTERASE"/>
    <property type="match status" value="1"/>
</dbReference>
<evidence type="ECO:0000256" key="6">
    <source>
        <dbReference type="ARBA" id="ARBA00023157"/>
    </source>
</evidence>
<protein>
    <recommendedName>
        <fullName evidence="8">Carboxylic ester hydrolase</fullName>
        <ecNumber evidence="8">3.1.1.-</ecNumber>
    </recommendedName>
</protein>
<dbReference type="InterPro" id="IPR002018">
    <property type="entry name" value="CarbesteraseB"/>
</dbReference>
<keyword evidence="4" id="KW-0964">Secreted</keyword>
<keyword evidence="5 8" id="KW-0378">Hydrolase</keyword>
<evidence type="ECO:0000313" key="11">
    <source>
        <dbReference type="Proteomes" id="UP000694865"/>
    </source>
</evidence>
<gene>
    <name evidence="12" type="primary">LOC100373345</name>
</gene>
<dbReference type="PANTHER" id="PTHR43918:SF12">
    <property type="entry name" value="ACETYLCHOLINESTERASE 1"/>
    <property type="match status" value="1"/>
</dbReference>
<dbReference type="Gene3D" id="3.40.50.1820">
    <property type="entry name" value="alpha/beta hydrolase"/>
    <property type="match status" value="1"/>
</dbReference>
<accession>A0ABM0GIC7</accession>
<reference evidence="12" key="1">
    <citation type="submission" date="2025-08" db="UniProtKB">
        <authorList>
            <consortium name="RefSeq"/>
        </authorList>
    </citation>
    <scope>IDENTIFICATION</scope>
    <source>
        <tissue evidence="12">Testes</tissue>
    </source>
</reference>
<feature type="domain" description="Acetylcholinesterase tetramerisation" evidence="10">
    <location>
        <begin position="559"/>
        <end position="595"/>
    </location>
</feature>
<feature type="signal peptide" evidence="8">
    <location>
        <begin position="1"/>
        <end position="22"/>
    </location>
</feature>
<keyword evidence="7" id="KW-0325">Glycoprotein</keyword>
<evidence type="ECO:0000256" key="3">
    <source>
        <dbReference type="ARBA" id="ARBA00022487"/>
    </source>
</evidence>
<dbReference type="PROSITE" id="PS00122">
    <property type="entry name" value="CARBOXYLESTERASE_B_1"/>
    <property type="match status" value="1"/>
</dbReference>
<dbReference type="InterPro" id="IPR050654">
    <property type="entry name" value="AChE-related_enzymes"/>
</dbReference>
<name>A0ABM0GIC7_SACKO</name>
<evidence type="ECO:0000259" key="9">
    <source>
        <dbReference type="Pfam" id="PF00135"/>
    </source>
</evidence>
<dbReference type="InterPro" id="IPR000997">
    <property type="entry name" value="Cholinesterase"/>
</dbReference>
<keyword evidence="6" id="KW-1015">Disulfide bond</keyword>
<dbReference type="Pfam" id="PF00135">
    <property type="entry name" value="COesterase"/>
    <property type="match status" value="1"/>
</dbReference>
<dbReference type="EC" id="3.1.1.-" evidence="8"/>
<evidence type="ECO:0000256" key="1">
    <source>
        <dbReference type="ARBA" id="ARBA00004613"/>
    </source>
</evidence>
<evidence type="ECO:0000256" key="8">
    <source>
        <dbReference type="RuleBase" id="RU361235"/>
    </source>
</evidence>
<organism evidence="11 12">
    <name type="scientific">Saccoglossus kowalevskii</name>
    <name type="common">Acorn worm</name>
    <dbReference type="NCBI Taxonomy" id="10224"/>
    <lineage>
        <taxon>Eukaryota</taxon>
        <taxon>Metazoa</taxon>
        <taxon>Hemichordata</taxon>
        <taxon>Enteropneusta</taxon>
        <taxon>Harrimaniidae</taxon>
        <taxon>Saccoglossus</taxon>
    </lineage>
</organism>
<feature type="chain" id="PRO_5044984205" description="Carboxylic ester hydrolase" evidence="8">
    <location>
        <begin position="23"/>
        <end position="601"/>
    </location>
</feature>
<dbReference type="Proteomes" id="UP000694865">
    <property type="component" value="Unplaced"/>
</dbReference>
<evidence type="ECO:0000256" key="5">
    <source>
        <dbReference type="ARBA" id="ARBA00022801"/>
    </source>
</evidence>
<dbReference type="InterPro" id="IPR019826">
    <property type="entry name" value="Carboxylesterase_B_AS"/>
</dbReference>
<keyword evidence="3" id="KW-0719">Serine esterase</keyword>
<dbReference type="SUPFAM" id="SSF53474">
    <property type="entry name" value="alpha/beta-Hydrolases"/>
    <property type="match status" value="1"/>
</dbReference>
<dbReference type="PRINTS" id="PR00878">
    <property type="entry name" value="CHOLNESTRASE"/>
</dbReference>
<keyword evidence="8" id="KW-0732">Signal</keyword>
<evidence type="ECO:0000313" key="12">
    <source>
        <dbReference type="RefSeq" id="XP_002730483.1"/>
    </source>
</evidence>
<dbReference type="InterPro" id="IPR014788">
    <property type="entry name" value="AChE_tetra"/>
</dbReference>
<evidence type="ECO:0000256" key="2">
    <source>
        <dbReference type="ARBA" id="ARBA00005964"/>
    </source>
</evidence>
<dbReference type="GeneID" id="100373345"/>
<proteinExistence type="inferred from homology"/>
<feature type="domain" description="Carboxylesterase type B" evidence="9">
    <location>
        <begin position="39"/>
        <end position="544"/>
    </location>
</feature>
<dbReference type="CDD" id="cd00312">
    <property type="entry name" value="Esterase_lipase"/>
    <property type="match status" value="1"/>
</dbReference>
<dbReference type="InterPro" id="IPR029058">
    <property type="entry name" value="AB_hydrolase_fold"/>
</dbReference>
<evidence type="ECO:0000256" key="7">
    <source>
        <dbReference type="ARBA" id="ARBA00023180"/>
    </source>
</evidence>
<dbReference type="RefSeq" id="XP_002730483.1">
    <property type="nucleotide sequence ID" value="XM_002730437.2"/>
</dbReference>
<sequence length="601" mass="67529">MADVHILSFILLCCVAINFALSSNDVNDDDLLITLSGNSVIRGKRETVLDKVVDAYLGIPYGKAPIAELRFKAPLKVDDWDGVLDTTQYGNACYGWIDNYYGNFSGTQMWNSKQPLSEDCLNLNVWTTHPRPENAAVMVWIYGGGFYSGTSGLDVYNGKYLAAEEGVIVVSLNYRLGPLGFLYLHEHTPGNMGLLDQVLALQWVQDNIINFGGDPTRVTIFGESAGSVSVGMHLLSPLSRDLFNYAILESGTPNNPWASVSLELATDRASRLALAVGCYNGDFSIMLSCLRQVGPQELVNNQWEDYGVYVFPFVPVVDGTFLTETPQSSLDRHSFKNTSILIGSNLNEGNFFLIYGTSGFNAFTDSLLNHSLYQQATKESFQDYNQFGLDAISFQYIDWMDPDNDTMLRNAVDAMVGDYNIICPANQFATSYARVQQTVYKYYFTQVSSNSPWRDWLGSLHGDEIAYVFGIPLDISTGFSTQEIQLSRKIMKYWTNFAKTGNPNTGDEWPVYTPTSKEYLILNTDSLDDVKVGIGLRANKCGFWDYYLPNLNIQTADIEEAEKRWKEEFHQWSTKYMGDWKTEFQTYVTYKGQVCSAINDP</sequence>
<comment type="similarity">
    <text evidence="2 8">Belongs to the type-B carboxylesterase/lipase family.</text>
</comment>
<comment type="subcellular location">
    <subcellularLocation>
        <location evidence="1">Secreted</location>
    </subcellularLocation>
</comment>
<evidence type="ECO:0000259" key="10">
    <source>
        <dbReference type="Pfam" id="PF08674"/>
    </source>
</evidence>
<keyword evidence="11" id="KW-1185">Reference proteome</keyword>
<dbReference type="Pfam" id="PF08674">
    <property type="entry name" value="AChE_tetra"/>
    <property type="match status" value="1"/>
</dbReference>